<dbReference type="InterPro" id="IPR007969">
    <property type="entry name" value="DUF732"/>
</dbReference>
<feature type="domain" description="DUF732" evidence="1">
    <location>
        <begin position="54"/>
        <end position="124"/>
    </location>
</feature>
<evidence type="ECO:0000313" key="3">
    <source>
        <dbReference type="Proteomes" id="UP000273307"/>
    </source>
</evidence>
<accession>A0A498Q8L3</accession>
<dbReference type="Proteomes" id="UP000273307">
    <property type="component" value="Unassembled WGS sequence"/>
</dbReference>
<evidence type="ECO:0000259" key="1">
    <source>
        <dbReference type="Pfam" id="PF05305"/>
    </source>
</evidence>
<dbReference type="EMBL" id="UPHP01000114">
    <property type="protein sequence ID" value="VBA41697.1"/>
    <property type="molecule type" value="Genomic_DNA"/>
</dbReference>
<gene>
    <name evidence="2" type="ORF">LAUMK136_04186</name>
</gene>
<reference evidence="2 3" key="1">
    <citation type="submission" date="2018-09" db="EMBL/GenBank/DDBJ databases">
        <authorList>
            <person name="Tagini F."/>
        </authorList>
    </citation>
    <scope>NUCLEOTIDE SEQUENCE [LARGE SCALE GENOMIC DNA]</scope>
    <source>
        <strain evidence="2 3">MK136</strain>
    </source>
</reference>
<evidence type="ECO:0000313" key="2">
    <source>
        <dbReference type="EMBL" id="VBA41697.1"/>
    </source>
</evidence>
<name>A0A498Q8L3_9MYCO</name>
<dbReference type="Pfam" id="PF05305">
    <property type="entry name" value="DUF732"/>
    <property type="match status" value="1"/>
</dbReference>
<keyword evidence="3" id="KW-1185">Reference proteome</keyword>
<dbReference type="RefSeq" id="WP_122497793.1">
    <property type="nucleotide sequence ID" value="NZ_UPHP01000114.1"/>
</dbReference>
<sequence length="132" mass="14015">MFNRRIAAICGIALLVIPRLAVPVLVASGGAEQPSADFVTLPSVPVTSEPQLGADKQFLDTIHREALKVGQNDSDAMQFAHTVCEGLDEGQPEQQQEDAVVNAGLSRVSAHEFVTTSVASYCPQHLPQVPAP</sequence>
<protein>
    <recommendedName>
        <fullName evidence="1">DUF732 domain-containing protein</fullName>
    </recommendedName>
</protein>
<dbReference type="AlphaFoldDB" id="A0A498Q8L3"/>
<proteinExistence type="predicted"/>
<organism evidence="2 3">
    <name type="scientific">Mycobacterium attenuatum</name>
    <dbReference type="NCBI Taxonomy" id="2341086"/>
    <lineage>
        <taxon>Bacteria</taxon>
        <taxon>Bacillati</taxon>
        <taxon>Actinomycetota</taxon>
        <taxon>Actinomycetes</taxon>
        <taxon>Mycobacteriales</taxon>
        <taxon>Mycobacteriaceae</taxon>
        <taxon>Mycobacterium</taxon>
    </lineage>
</organism>